<keyword evidence="2" id="KW-0732">Signal</keyword>
<dbReference type="InterPro" id="IPR008999">
    <property type="entry name" value="Actin-crosslinking"/>
</dbReference>
<reference evidence="3 4" key="1">
    <citation type="submission" date="2016-02" db="EMBL/GenBank/DDBJ databases">
        <title>Genome analysis of coral dinoflagellate symbionts highlights evolutionary adaptations to a symbiotic lifestyle.</title>
        <authorList>
            <person name="Aranda M."/>
            <person name="Li Y."/>
            <person name="Liew Y.J."/>
            <person name="Baumgarten S."/>
            <person name="Simakov O."/>
            <person name="Wilson M."/>
            <person name="Piel J."/>
            <person name="Ashoor H."/>
            <person name="Bougouffa S."/>
            <person name="Bajic V.B."/>
            <person name="Ryu T."/>
            <person name="Ravasi T."/>
            <person name="Bayer T."/>
            <person name="Micklem G."/>
            <person name="Kim H."/>
            <person name="Bhak J."/>
            <person name="Lajeunesse T.C."/>
            <person name="Voolstra C.R."/>
        </authorList>
    </citation>
    <scope>NUCLEOTIDE SEQUENCE [LARGE SCALE GENOMIC DNA]</scope>
    <source>
        <strain evidence="3 4">CCMP2467</strain>
    </source>
</reference>
<organism evidence="3 4">
    <name type="scientific">Symbiodinium microadriaticum</name>
    <name type="common">Dinoflagellate</name>
    <name type="synonym">Zooxanthella microadriatica</name>
    <dbReference type="NCBI Taxonomy" id="2951"/>
    <lineage>
        <taxon>Eukaryota</taxon>
        <taxon>Sar</taxon>
        <taxon>Alveolata</taxon>
        <taxon>Dinophyceae</taxon>
        <taxon>Suessiales</taxon>
        <taxon>Symbiodiniaceae</taxon>
        <taxon>Symbiodinium</taxon>
    </lineage>
</organism>
<evidence type="ECO:0000313" key="4">
    <source>
        <dbReference type="Proteomes" id="UP000186817"/>
    </source>
</evidence>
<evidence type="ECO:0000313" key="3">
    <source>
        <dbReference type="EMBL" id="OLQ00498.1"/>
    </source>
</evidence>
<dbReference type="Gene3D" id="2.80.10.50">
    <property type="match status" value="2"/>
</dbReference>
<proteinExistence type="predicted"/>
<dbReference type="SUPFAM" id="SSF50405">
    <property type="entry name" value="Actin-crosslinking proteins"/>
    <property type="match status" value="1"/>
</dbReference>
<dbReference type="CDD" id="cd00257">
    <property type="entry name" value="beta-trefoil_FSCN-like"/>
    <property type="match status" value="1"/>
</dbReference>
<comment type="caution">
    <text evidence="3">The sequence shown here is derived from an EMBL/GenBank/DDBJ whole genome shotgun (WGS) entry which is preliminary data.</text>
</comment>
<feature type="region of interest" description="Disordered" evidence="1">
    <location>
        <begin position="417"/>
        <end position="437"/>
    </location>
</feature>
<keyword evidence="4" id="KW-1185">Reference proteome</keyword>
<name>A0A1Q9DZA1_SYMMI</name>
<protein>
    <submittedName>
        <fullName evidence="3">Uncharacterized protein</fullName>
    </submittedName>
</protein>
<dbReference type="OrthoDB" id="409329at2759"/>
<dbReference type="EMBL" id="LSRX01000325">
    <property type="protein sequence ID" value="OLQ00498.1"/>
    <property type="molecule type" value="Genomic_DNA"/>
</dbReference>
<feature type="signal peptide" evidence="2">
    <location>
        <begin position="1"/>
        <end position="18"/>
    </location>
</feature>
<feature type="region of interest" description="Disordered" evidence="1">
    <location>
        <begin position="1092"/>
        <end position="1112"/>
    </location>
</feature>
<sequence>MKQAMWFWQIFFISPLMAMKTKKSNPTDVMVENTFQDLNGLADMPNPGSTSNDAEAQHGMGRLAANLEFLMLKVAELETVVELQQIELKKVSGCCAQATAGQDNQASFLQEKEEQRQQEGTRQAERILKRVLLKHQRQLETSKFGSPIQSVEEMEGPNRVPNPSPSETKSQKASLLERQQSSFSKQSDGVMDTTLLDKGGGSGEAVGEAVDGFRGAVEKGGNEATDWVNKAVKAVMDKTTGHNCIPTLPWLGLTDAKDGVAMKSFKAKCELTVAGKEITLFDFDFSDLLSVKWPEPLQTVFKAGQAVKSLVKLGENLVSCATTSATDVVKCLGNSIIDHVPPFSLFNKLGDILSDFLGGFAKVAGTVAGKVLKGGSSLIQEAALSKFPAVGASPVVHHSGHSLVIKTHSRKDKMKAKMSALQTRGDDDPPNDGISFNLHDEGSNYQSKLVTQFHGYEKDTSSCLAFAPKTKHGANGQATEADWQVQNEDTFVALEPWAVPCGNDWMKRNWNKWQGYSFYMGESAIERCMTVTYGINVQPVVAFVGGVQFDVMPEPLASVDTTVCWPDGRPDGQDLSLLRTEIKSSGVLLFGRSLRLSKRFGSPTHFAGEYTHASTGTWQGSTNPQQEISRTKLLQTSQNETRQAASDEDAAQEDQGVLEWMEEEDVYLASANYSDLGMNLTSELRGAAAARHLSLTATKAQGGFQLFNFKFAKTGMVSFGLEALLDGTSLELHTELGFAELFKSGPKTLKLVDIVEQFAVVLHALPFVAPLSRDRALNALKDFATKDVPAPPPPVALRPGSTVFIYNRHFQQYLNIGPGTHMARSGPLTDRARWTVVDAGDGEIALHNEQTGRFLMISDQHIWGHPAAASHWHRSWGNTRFTVVPSPVSGWFGLYNKLVSRFVSVGDHHGTYVSPKIQAKDLPAGWAHQQFKFTVATPYLKPGTKVGLYSHHGTWLRMHNNFMDMVHYPALTPANFHAHTAAHTWETFEVVDAGSGEIALFSHKWIRFVGVTPDGKTHSTEHKHAHQLPADWTYERFAVVPQGNGRIGLHNPQNNRFLRATPEGRADASAPVSPADMPDWWTWEQWQVVEVPGSSEPTSPTLPGGWDFDAAR</sequence>
<evidence type="ECO:0000256" key="1">
    <source>
        <dbReference type="SAM" id="MobiDB-lite"/>
    </source>
</evidence>
<dbReference type="AlphaFoldDB" id="A0A1Q9DZA1"/>
<accession>A0A1Q9DZA1</accession>
<gene>
    <name evidence="3" type="ORF">AK812_SmicGene16835</name>
</gene>
<feature type="region of interest" description="Disordered" evidence="1">
    <location>
        <begin position="142"/>
        <end position="191"/>
    </location>
</feature>
<feature type="compositionally biased region" description="Polar residues" evidence="1">
    <location>
        <begin position="165"/>
        <end position="187"/>
    </location>
</feature>
<feature type="chain" id="PRO_5013022921" evidence="2">
    <location>
        <begin position="19"/>
        <end position="1112"/>
    </location>
</feature>
<evidence type="ECO:0000256" key="2">
    <source>
        <dbReference type="SAM" id="SignalP"/>
    </source>
</evidence>
<dbReference type="Proteomes" id="UP000186817">
    <property type="component" value="Unassembled WGS sequence"/>
</dbReference>
<dbReference type="CDD" id="cd23432">
    <property type="entry name" value="beta-trefoil_Ricin_EndoBetaGal-like"/>
    <property type="match status" value="1"/>
</dbReference>